<comment type="caution">
    <text evidence="2">The sequence shown here is derived from an EMBL/GenBank/DDBJ whole genome shotgun (WGS) entry which is preliminary data.</text>
</comment>
<organism evidence="2 3">
    <name type="scientific">Russula ochroleuca</name>
    <dbReference type="NCBI Taxonomy" id="152965"/>
    <lineage>
        <taxon>Eukaryota</taxon>
        <taxon>Fungi</taxon>
        <taxon>Dikarya</taxon>
        <taxon>Basidiomycota</taxon>
        <taxon>Agaricomycotina</taxon>
        <taxon>Agaricomycetes</taxon>
        <taxon>Russulales</taxon>
        <taxon>Russulaceae</taxon>
        <taxon>Russula</taxon>
    </lineage>
</organism>
<proteinExistence type="predicted"/>
<accession>A0A9P5T946</accession>
<evidence type="ECO:0000256" key="1">
    <source>
        <dbReference type="SAM" id="Phobius"/>
    </source>
</evidence>
<keyword evidence="1" id="KW-1133">Transmembrane helix</keyword>
<evidence type="ECO:0000313" key="2">
    <source>
        <dbReference type="EMBL" id="KAF8480403.1"/>
    </source>
</evidence>
<dbReference type="EMBL" id="WHVB01000008">
    <property type="protein sequence ID" value="KAF8480403.1"/>
    <property type="molecule type" value="Genomic_DNA"/>
</dbReference>
<dbReference type="Proteomes" id="UP000759537">
    <property type="component" value="Unassembled WGS sequence"/>
</dbReference>
<dbReference type="AlphaFoldDB" id="A0A9P5T946"/>
<keyword evidence="3" id="KW-1185">Reference proteome</keyword>
<reference evidence="2" key="2">
    <citation type="journal article" date="2020" name="Nat. Commun.">
        <title>Large-scale genome sequencing of mycorrhizal fungi provides insights into the early evolution of symbiotic traits.</title>
        <authorList>
            <person name="Miyauchi S."/>
            <person name="Kiss E."/>
            <person name="Kuo A."/>
            <person name="Drula E."/>
            <person name="Kohler A."/>
            <person name="Sanchez-Garcia M."/>
            <person name="Morin E."/>
            <person name="Andreopoulos B."/>
            <person name="Barry K.W."/>
            <person name="Bonito G."/>
            <person name="Buee M."/>
            <person name="Carver A."/>
            <person name="Chen C."/>
            <person name="Cichocki N."/>
            <person name="Clum A."/>
            <person name="Culley D."/>
            <person name="Crous P.W."/>
            <person name="Fauchery L."/>
            <person name="Girlanda M."/>
            <person name="Hayes R.D."/>
            <person name="Keri Z."/>
            <person name="LaButti K."/>
            <person name="Lipzen A."/>
            <person name="Lombard V."/>
            <person name="Magnuson J."/>
            <person name="Maillard F."/>
            <person name="Murat C."/>
            <person name="Nolan M."/>
            <person name="Ohm R.A."/>
            <person name="Pangilinan J."/>
            <person name="Pereira M.F."/>
            <person name="Perotto S."/>
            <person name="Peter M."/>
            <person name="Pfister S."/>
            <person name="Riley R."/>
            <person name="Sitrit Y."/>
            <person name="Stielow J.B."/>
            <person name="Szollosi G."/>
            <person name="Zifcakova L."/>
            <person name="Stursova M."/>
            <person name="Spatafora J.W."/>
            <person name="Tedersoo L."/>
            <person name="Vaario L.M."/>
            <person name="Yamada A."/>
            <person name="Yan M."/>
            <person name="Wang P."/>
            <person name="Xu J."/>
            <person name="Bruns T."/>
            <person name="Baldrian P."/>
            <person name="Vilgalys R."/>
            <person name="Dunand C."/>
            <person name="Henrissat B."/>
            <person name="Grigoriev I.V."/>
            <person name="Hibbett D."/>
            <person name="Nagy L.G."/>
            <person name="Martin F.M."/>
        </authorList>
    </citation>
    <scope>NUCLEOTIDE SEQUENCE</scope>
    <source>
        <strain evidence="2">Prilba</strain>
    </source>
</reference>
<gene>
    <name evidence="2" type="ORF">DFH94DRAFT_474843</name>
</gene>
<name>A0A9P5T946_9AGAM</name>
<reference evidence="2" key="1">
    <citation type="submission" date="2019-10" db="EMBL/GenBank/DDBJ databases">
        <authorList>
            <consortium name="DOE Joint Genome Institute"/>
            <person name="Kuo A."/>
            <person name="Miyauchi S."/>
            <person name="Kiss E."/>
            <person name="Drula E."/>
            <person name="Kohler A."/>
            <person name="Sanchez-Garcia M."/>
            <person name="Andreopoulos B."/>
            <person name="Barry K.W."/>
            <person name="Bonito G."/>
            <person name="Buee M."/>
            <person name="Carver A."/>
            <person name="Chen C."/>
            <person name="Cichocki N."/>
            <person name="Clum A."/>
            <person name="Culley D."/>
            <person name="Crous P.W."/>
            <person name="Fauchery L."/>
            <person name="Girlanda M."/>
            <person name="Hayes R."/>
            <person name="Keri Z."/>
            <person name="LaButti K."/>
            <person name="Lipzen A."/>
            <person name="Lombard V."/>
            <person name="Magnuson J."/>
            <person name="Maillard F."/>
            <person name="Morin E."/>
            <person name="Murat C."/>
            <person name="Nolan M."/>
            <person name="Ohm R."/>
            <person name="Pangilinan J."/>
            <person name="Pereira M."/>
            <person name="Perotto S."/>
            <person name="Peter M."/>
            <person name="Riley R."/>
            <person name="Sitrit Y."/>
            <person name="Stielow B."/>
            <person name="Szollosi G."/>
            <person name="Zifcakova L."/>
            <person name="Stursova M."/>
            <person name="Spatafora J.W."/>
            <person name="Tedersoo L."/>
            <person name="Vaario L.-M."/>
            <person name="Yamada A."/>
            <person name="Yan M."/>
            <person name="Wang P."/>
            <person name="Xu J."/>
            <person name="Bruns T."/>
            <person name="Baldrian P."/>
            <person name="Vilgalys R."/>
            <person name="Henrissat B."/>
            <person name="Grigoriev I.V."/>
            <person name="Hibbett D."/>
            <person name="Nagy L.G."/>
            <person name="Martin F.M."/>
        </authorList>
    </citation>
    <scope>NUCLEOTIDE SEQUENCE</scope>
    <source>
        <strain evidence="2">Prilba</strain>
    </source>
</reference>
<feature type="transmembrane region" description="Helical" evidence="1">
    <location>
        <begin position="70"/>
        <end position="90"/>
    </location>
</feature>
<sequence>MPNHFTVLPCFRDTSRVDIGRQQCGMVMFSLVQGIPLSLMLFSPLALHLHPAPFHASNLLLSSLLVAPRLFPTTAALILHVMSYSFIYQVSIDNVLSKRFVM</sequence>
<keyword evidence="1" id="KW-0472">Membrane</keyword>
<evidence type="ECO:0000313" key="3">
    <source>
        <dbReference type="Proteomes" id="UP000759537"/>
    </source>
</evidence>
<protein>
    <submittedName>
        <fullName evidence="2">Uncharacterized protein</fullName>
    </submittedName>
</protein>
<feature type="transmembrane region" description="Helical" evidence="1">
    <location>
        <begin position="26"/>
        <end position="50"/>
    </location>
</feature>
<keyword evidence="1" id="KW-0812">Transmembrane</keyword>